<gene>
    <name evidence="2" type="ORF">ASPWEDRAFT_463859</name>
</gene>
<evidence type="ECO:0000313" key="3">
    <source>
        <dbReference type="Proteomes" id="UP000184383"/>
    </source>
</evidence>
<evidence type="ECO:0000313" key="2">
    <source>
        <dbReference type="EMBL" id="OJJ37649.1"/>
    </source>
</evidence>
<dbReference type="VEuPathDB" id="FungiDB:ASPWEDRAFT_463859"/>
<accession>A0A1L9RRW5</accession>
<keyword evidence="3" id="KW-1185">Reference proteome</keyword>
<dbReference type="AlphaFoldDB" id="A0A1L9RRW5"/>
<protein>
    <submittedName>
        <fullName evidence="2">Uncharacterized protein</fullName>
    </submittedName>
</protein>
<feature type="region of interest" description="Disordered" evidence="1">
    <location>
        <begin position="1"/>
        <end position="24"/>
    </location>
</feature>
<dbReference type="EMBL" id="KV878211">
    <property type="protein sequence ID" value="OJJ37649.1"/>
    <property type="molecule type" value="Genomic_DNA"/>
</dbReference>
<feature type="compositionally biased region" description="Low complexity" evidence="1">
    <location>
        <begin position="15"/>
        <end position="24"/>
    </location>
</feature>
<dbReference type="Proteomes" id="UP000184383">
    <property type="component" value="Unassembled WGS sequence"/>
</dbReference>
<organism evidence="2 3">
    <name type="scientific">Aspergillus wentii DTO 134E9</name>
    <dbReference type="NCBI Taxonomy" id="1073089"/>
    <lineage>
        <taxon>Eukaryota</taxon>
        <taxon>Fungi</taxon>
        <taxon>Dikarya</taxon>
        <taxon>Ascomycota</taxon>
        <taxon>Pezizomycotina</taxon>
        <taxon>Eurotiomycetes</taxon>
        <taxon>Eurotiomycetidae</taxon>
        <taxon>Eurotiales</taxon>
        <taxon>Aspergillaceae</taxon>
        <taxon>Aspergillus</taxon>
        <taxon>Aspergillus subgen. Cremei</taxon>
    </lineage>
</organism>
<evidence type="ECO:0000256" key="1">
    <source>
        <dbReference type="SAM" id="MobiDB-lite"/>
    </source>
</evidence>
<reference evidence="3" key="1">
    <citation type="journal article" date="2017" name="Genome Biol.">
        <title>Comparative genomics reveals high biological diversity and specific adaptations in the industrially and medically important fungal genus Aspergillus.</title>
        <authorList>
            <person name="de Vries R.P."/>
            <person name="Riley R."/>
            <person name="Wiebenga A."/>
            <person name="Aguilar-Osorio G."/>
            <person name="Amillis S."/>
            <person name="Uchima C.A."/>
            <person name="Anderluh G."/>
            <person name="Asadollahi M."/>
            <person name="Askin M."/>
            <person name="Barry K."/>
            <person name="Battaglia E."/>
            <person name="Bayram O."/>
            <person name="Benocci T."/>
            <person name="Braus-Stromeyer S.A."/>
            <person name="Caldana C."/>
            <person name="Canovas D."/>
            <person name="Cerqueira G.C."/>
            <person name="Chen F."/>
            <person name="Chen W."/>
            <person name="Choi C."/>
            <person name="Clum A."/>
            <person name="Dos Santos R.A."/>
            <person name="Damasio A.R."/>
            <person name="Diallinas G."/>
            <person name="Emri T."/>
            <person name="Fekete E."/>
            <person name="Flipphi M."/>
            <person name="Freyberg S."/>
            <person name="Gallo A."/>
            <person name="Gournas C."/>
            <person name="Habgood R."/>
            <person name="Hainaut M."/>
            <person name="Harispe M.L."/>
            <person name="Henrissat B."/>
            <person name="Hilden K.S."/>
            <person name="Hope R."/>
            <person name="Hossain A."/>
            <person name="Karabika E."/>
            <person name="Karaffa L."/>
            <person name="Karanyi Z."/>
            <person name="Krasevec N."/>
            <person name="Kuo A."/>
            <person name="Kusch H."/>
            <person name="LaButti K."/>
            <person name="Lagendijk E.L."/>
            <person name="Lapidus A."/>
            <person name="Levasseur A."/>
            <person name="Lindquist E."/>
            <person name="Lipzen A."/>
            <person name="Logrieco A.F."/>
            <person name="MacCabe A."/>
            <person name="Maekelae M.R."/>
            <person name="Malavazi I."/>
            <person name="Melin P."/>
            <person name="Meyer V."/>
            <person name="Mielnichuk N."/>
            <person name="Miskei M."/>
            <person name="Molnar A.P."/>
            <person name="Mule G."/>
            <person name="Ngan C.Y."/>
            <person name="Orejas M."/>
            <person name="Orosz E."/>
            <person name="Ouedraogo J.P."/>
            <person name="Overkamp K.M."/>
            <person name="Park H.-S."/>
            <person name="Perrone G."/>
            <person name="Piumi F."/>
            <person name="Punt P.J."/>
            <person name="Ram A.F."/>
            <person name="Ramon A."/>
            <person name="Rauscher S."/>
            <person name="Record E."/>
            <person name="Riano-Pachon D.M."/>
            <person name="Robert V."/>
            <person name="Roehrig J."/>
            <person name="Ruller R."/>
            <person name="Salamov A."/>
            <person name="Salih N.S."/>
            <person name="Samson R.A."/>
            <person name="Sandor E."/>
            <person name="Sanguinetti M."/>
            <person name="Schuetze T."/>
            <person name="Sepcic K."/>
            <person name="Shelest E."/>
            <person name="Sherlock G."/>
            <person name="Sophianopoulou V."/>
            <person name="Squina F.M."/>
            <person name="Sun H."/>
            <person name="Susca A."/>
            <person name="Todd R.B."/>
            <person name="Tsang A."/>
            <person name="Unkles S.E."/>
            <person name="van de Wiele N."/>
            <person name="van Rossen-Uffink D."/>
            <person name="Oliveira J.V."/>
            <person name="Vesth T.C."/>
            <person name="Visser J."/>
            <person name="Yu J.-H."/>
            <person name="Zhou M."/>
            <person name="Andersen M.R."/>
            <person name="Archer D.B."/>
            <person name="Baker S.E."/>
            <person name="Benoit I."/>
            <person name="Brakhage A.A."/>
            <person name="Braus G.H."/>
            <person name="Fischer R."/>
            <person name="Frisvad J.C."/>
            <person name="Goldman G.H."/>
            <person name="Houbraken J."/>
            <person name="Oakley B."/>
            <person name="Pocsi I."/>
            <person name="Scazzocchio C."/>
            <person name="Seiboth B."/>
            <person name="vanKuyk P.A."/>
            <person name="Wortman J."/>
            <person name="Dyer P.S."/>
            <person name="Grigoriev I.V."/>
        </authorList>
    </citation>
    <scope>NUCLEOTIDE SEQUENCE [LARGE SCALE GENOMIC DNA]</scope>
    <source>
        <strain evidence="3">DTO 134E9</strain>
    </source>
</reference>
<dbReference type="GeneID" id="63752597"/>
<dbReference type="RefSeq" id="XP_040691325.1">
    <property type="nucleotide sequence ID" value="XM_040836749.1"/>
</dbReference>
<sequence length="109" mass="12117">MALSSSSSCWRRNHSPSTSRSSFFLSLHSPIPSLKTSKKKHHPLSLHARYQLSRSYLLLAAHSVISGLSIISTPLDKRSRASLNVCCCFGRFTSGQHETSFSPSMEEHL</sequence>
<proteinExistence type="predicted"/>
<name>A0A1L9RRW5_ASPWE</name>